<evidence type="ECO:0000256" key="2">
    <source>
        <dbReference type="ARBA" id="ARBA00001712"/>
    </source>
</evidence>
<dbReference type="InterPro" id="IPR047215">
    <property type="entry name" value="Galactose_mutarotase-like"/>
</dbReference>
<dbReference type="InterPro" id="IPR015443">
    <property type="entry name" value="Aldose_1-epimerase"/>
</dbReference>
<dbReference type="Pfam" id="PF01263">
    <property type="entry name" value="Aldose_epim"/>
    <property type="match status" value="1"/>
</dbReference>
<dbReference type="InterPro" id="IPR011013">
    <property type="entry name" value="Gal_mutarotase_sf_dom"/>
</dbReference>
<dbReference type="Gene3D" id="2.70.98.10">
    <property type="match status" value="1"/>
</dbReference>
<dbReference type="GO" id="GO:0030246">
    <property type="term" value="F:carbohydrate binding"/>
    <property type="evidence" value="ECO:0007669"/>
    <property type="project" value="InterPro"/>
</dbReference>
<evidence type="ECO:0000256" key="7">
    <source>
        <dbReference type="ARBA" id="ARBA00011245"/>
    </source>
</evidence>
<evidence type="ECO:0000256" key="1">
    <source>
        <dbReference type="ARBA" id="ARBA00001614"/>
    </source>
</evidence>
<dbReference type="EC" id="5.1.3.3" evidence="13"/>
<dbReference type="InParanoid" id="A0A2J7QHX4"/>
<evidence type="ECO:0000256" key="4">
    <source>
        <dbReference type="ARBA" id="ARBA00004947"/>
    </source>
</evidence>
<feature type="binding site" evidence="16">
    <location>
        <begin position="105"/>
        <end position="106"/>
    </location>
    <ligand>
        <name>beta-D-galactose</name>
        <dbReference type="ChEBI" id="CHEBI:27667"/>
    </ligand>
</feature>
<evidence type="ECO:0000256" key="16">
    <source>
        <dbReference type="PIRSR" id="PIRSR005096-3"/>
    </source>
</evidence>
<dbReference type="STRING" id="105785.A0A2J7QHX4"/>
<comment type="subcellular location">
    <subcellularLocation>
        <location evidence="3">Cytoplasm</location>
    </subcellularLocation>
</comment>
<evidence type="ECO:0000256" key="5">
    <source>
        <dbReference type="ARBA" id="ARBA00005028"/>
    </source>
</evidence>
<comment type="pathway">
    <text evidence="5 13">Carbohydrate metabolism; hexose metabolism.</text>
</comment>
<evidence type="ECO:0000256" key="11">
    <source>
        <dbReference type="ARBA" id="ARBA00023277"/>
    </source>
</evidence>
<dbReference type="FunFam" id="2.70.98.10:FF:000003">
    <property type="entry name" value="Aldose 1-epimerase"/>
    <property type="match status" value="1"/>
</dbReference>
<feature type="signal peptide" evidence="17">
    <location>
        <begin position="1"/>
        <end position="21"/>
    </location>
</feature>
<evidence type="ECO:0000256" key="6">
    <source>
        <dbReference type="ARBA" id="ARBA00006206"/>
    </source>
</evidence>
<dbReference type="GO" id="GO:0004034">
    <property type="term" value="F:aldose 1-epimerase activity"/>
    <property type="evidence" value="ECO:0007669"/>
    <property type="project" value="UniProtKB-EC"/>
</dbReference>
<evidence type="ECO:0000313" key="18">
    <source>
        <dbReference type="EMBL" id="PNF28188.1"/>
    </source>
</evidence>
<evidence type="ECO:0000256" key="14">
    <source>
        <dbReference type="PIRSR" id="PIRSR005096-1"/>
    </source>
</evidence>
<gene>
    <name evidence="18" type="ORF">B7P43_G07596</name>
</gene>
<dbReference type="GO" id="GO:0005737">
    <property type="term" value="C:cytoplasm"/>
    <property type="evidence" value="ECO:0007669"/>
    <property type="project" value="UniProtKB-SubCell"/>
</dbReference>
<dbReference type="AlphaFoldDB" id="A0A2J7QHX4"/>
<dbReference type="EMBL" id="NEVH01013964">
    <property type="protein sequence ID" value="PNF28188.1"/>
    <property type="molecule type" value="Genomic_DNA"/>
</dbReference>
<dbReference type="SUPFAM" id="SSF74650">
    <property type="entry name" value="Galactose mutarotase-like"/>
    <property type="match status" value="1"/>
</dbReference>
<evidence type="ECO:0000256" key="15">
    <source>
        <dbReference type="PIRSR" id="PIRSR005096-2"/>
    </source>
</evidence>
<name>A0A2J7QHX4_9NEOP</name>
<feature type="binding site" evidence="15">
    <location>
        <position position="268"/>
    </location>
    <ligand>
        <name>beta-D-galactose</name>
        <dbReference type="ChEBI" id="CHEBI:27667"/>
    </ligand>
</feature>
<keyword evidence="19" id="KW-1185">Reference proteome</keyword>
<keyword evidence="8" id="KW-0963">Cytoplasm</keyword>
<comment type="pathway">
    <text evidence="4">Carbohydrate metabolism; galactose metabolism.</text>
</comment>
<organism evidence="18 19">
    <name type="scientific">Cryptotermes secundus</name>
    <dbReference type="NCBI Taxonomy" id="105785"/>
    <lineage>
        <taxon>Eukaryota</taxon>
        <taxon>Metazoa</taxon>
        <taxon>Ecdysozoa</taxon>
        <taxon>Arthropoda</taxon>
        <taxon>Hexapoda</taxon>
        <taxon>Insecta</taxon>
        <taxon>Pterygota</taxon>
        <taxon>Neoptera</taxon>
        <taxon>Polyneoptera</taxon>
        <taxon>Dictyoptera</taxon>
        <taxon>Blattodea</taxon>
        <taxon>Blattoidea</taxon>
        <taxon>Termitoidae</taxon>
        <taxon>Kalotermitidae</taxon>
        <taxon>Cryptotermitinae</taxon>
        <taxon>Cryptotermes</taxon>
    </lineage>
</organism>
<protein>
    <recommendedName>
        <fullName evidence="13">Aldose 1-epimerase</fullName>
        <ecNumber evidence="13">5.1.3.3</ecNumber>
    </recommendedName>
</protein>
<dbReference type="InterPro" id="IPR014718">
    <property type="entry name" value="GH-type_carb-bd"/>
</dbReference>
<comment type="similarity">
    <text evidence="6 13">Belongs to the aldose epimerase family.</text>
</comment>
<dbReference type="InterPro" id="IPR008183">
    <property type="entry name" value="Aldose_1/G6P_1-epimerase"/>
</dbReference>
<feature type="active site" description="Proton acceptor" evidence="14">
    <location>
        <position position="339"/>
    </location>
</feature>
<dbReference type="UniPathway" id="UPA00242"/>
<dbReference type="NCBIfam" id="NF008277">
    <property type="entry name" value="PRK11055.1"/>
    <property type="match status" value="1"/>
</dbReference>
<comment type="catalytic activity">
    <reaction evidence="1 13">
        <text>alpha-D-glucose = beta-D-glucose</text>
        <dbReference type="Rhea" id="RHEA:10264"/>
        <dbReference type="ChEBI" id="CHEBI:15903"/>
        <dbReference type="ChEBI" id="CHEBI:17925"/>
        <dbReference type="EC" id="5.1.3.3"/>
    </reaction>
</comment>
<dbReference type="Proteomes" id="UP000235965">
    <property type="component" value="Unassembled WGS sequence"/>
</dbReference>
<feature type="binding site" evidence="16">
    <location>
        <begin position="201"/>
        <end position="203"/>
    </location>
    <ligand>
        <name>beta-D-galactose</name>
        <dbReference type="ChEBI" id="CHEBI:27667"/>
    </ligand>
</feature>
<evidence type="ECO:0000256" key="8">
    <source>
        <dbReference type="ARBA" id="ARBA00022490"/>
    </source>
</evidence>
<dbReference type="UniPathway" id="UPA00214"/>
<keyword evidence="10 13" id="KW-0413">Isomerase</keyword>
<evidence type="ECO:0000256" key="13">
    <source>
        <dbReference type="PIRNR" id="PIRNR005096"/>
    </source>
</evidence>
<evidence type="ECO:0000313" key="19">
    <source>
        <dbReference type="Proteomes" id="UP000235965"/>
    </source>
</evidence>
<comment type="function">
    <text evidence="12">Mutarotase that catalyzes the interconversion of beta-D-galactose and alpha-D-galactose during galactose metabolism. Beta-D-galactose is metabolized in the liver into glucose 1-phosphate, the primary metabolic fuel, by the action of four enzymes that constitute the Leloir pathway: GALM, GALK1 (galactokinase), GALT (galactose-1-phosphate uridylyltransferase) and GALE (UDP-galactose-4'-epimerase). Involved in the maintenance of the equilibrium between the beta- and alpha-anomers of galactose, therefore ensuring a sufficient supply of the alpha-anomer for GALK1. Also active on D-glucose although shows a preference for galactose over glucose.</text>
</comment>
<evidence type="ECO:0000256" key="3">
    <source>
        <dbReference type="ARBA" id="ARBA00004496"/>
    </source>
</evidence>
<sequence length="387" mass="42519">MLLWHIVAGLFCVIATPRVQCWAVNDVTVVEDEYGILGNQTVKRYTFSNSKMTVQIITYGGRISAIKVPDAHGGTQDVVLGFDNLKGFLQKNDPYFGAVIGRVANRIGSAKFTLYGAQYNVTPNEGQNQLHGGLRGFDKVVWEPFLHKKKLTLSYVSVDGEEGFPGTVITHVTYELTPDNELIFSVKAATTKPTPINIANHAYFNLAGHASGPNGLFQHVVSINADLYTATDNQSIPTGELVTVAGTDLDFRTPHQIGPLIQQRGGYDSNYCVNTDGHVGLVFVSRVVHPESGRYLEIYSDQPGVQFYTGNGLPQQNSVDPLTGKGGVKYHQYGSFSLETQNYPDAVNHRNFPSSILNPGTIYSHTTIYKFGTTAEERMSCHNSKYN</sequence>
<comment type="catalytic activity">
    <reaction evidence="2">
        <text>alpha-D-galactose = beta-D-galactose</text>
        <dbReference type="Rhea" id="RHEA:28675"/>
        <dbReference type="ChEBI" id="CHEBI:27667"/>
        <dbReference type="ChEBI" id="CHEBI:28061"/>
        <dbReference type="EC" id="5.1.3.3"/>
    </reaction>
    <physiologicalReaction direction="right-to-left" evidence="2">
        <dbReference type="Rhea" id="RHEA:28677"/>
    </physiologicalReaction>
</comment>
<keyword evidence="17" id="KW-0732">Signal</keyword>
<evidence type="ECO:0000256" key="9">
    <source>
        <dbReference type="ARBA" id="ARBA00022553"/>
    </source>
</evidence>
<accession>A0A2J7QHX4</accession>
<dbReference type="GO" id="GO:0033499">
    <property type="term" value="P:galactose catabolic process via UDP-galactose, Leloir pathway"/>
    <property type="evidence" value="ECO:0007669"/>
    <property type="project" value="TreeGrafter"/>
</dbReference>
<dbReference type="PIRSF" id="PIRSF005096">
    <property type="entry name" value="GALM"/>
    <property type="match status" value="1"/>
</dbReference>
<dbReference type="FunCoup" id="A0A2J7QHX4">
    <property type="interactions" value="245"/>
</dbReference>
<evidence type="ECO:0000256" key="10">
    <source>
        <dbReference type="ARBA" id="ARBA00023235"/>
    </source>
</evidence>
<reference evidence="18 19" key="1">
    <citation type="submission" date="2017-12" db="EMBL/GenBank/DDBJ databases">
        <title>Hemimetabolous genomes reveal molecular basis of termite eusociality.</title>
        <authorList>
            <person name="Harrison M.C."/>
            <person name="Jongepier E."/>
            <person name="Robertson H.M."/>
            <person name="Arning N."/>
            <person name="Bitard-Feildel T."/>
            <person name="Chao H."/>
            <person name="Childers C.P."/>
            <person name="Dinh H."/>
            <person name="Doddapaneni H."/>
            <person name="Dugan S."/>
            <person name="Gowin J."/>
            <person name="Greiner C."/>
            <person name="Han Y."/>
            <person name="Hu H."/>
            <person name="Hughes D.S.T."/>
            <person name="Huylmans A.-K."/>
            <person name="Kemena C."/>
            <person name="Kremer L.P.M."/>
            <person name="Lee S.L."/>
            <person name="Lopez-Ezquerra A."/>
            <person name="Mallet L."/>
            <person name="Monroy-Kuhn J.M."/>
            <person name="Moser A."/>
            <person name="Murali S.C."/>
            <person name="Muzny D.M."/>
            <person name="Otani S."/>
            <person name="Piulachs M.-D."/>
            <person name="Poelchau M."/>
            <person name="Qu J."/>
            <person name="Schaub F."/>
            <person name="Wada-Katsumata A."/>
            <person name="Worley K.C."/>
            <person name="Xie Q."/>
            <person name="Ylla G."/>
            <person name="Poulsen M."/>
            <person name="Gibbs R.A."/>
            <person name="Schal C."/>
            <person name="Richards S."/>
            <person name="Belles X."/>
            <person name="Korb J."/>
            <person name="Bornberg-Bauer E."/>
        </authorList>
    </citation>
    <scope>NUCLEOTIDE SEQUENCE [LARGE SCALE GENOMIC DNA]</scope>
    <source>
        <tissue evidence="18">Whole body</tissue>
    </source>
</reference>
<feature type="active site" description="Proton donor" evidence="14">
    <location>
        <position position="201"/>
    </location>
</feature>
<keyword evidence="11 13" id="KW-0119">Carbohydrate metabolism</keyword>
<feature type="chain" id="PRO_5014392841" description="Aldose 1-epimerase" evidence="17">
    <location>
        <begin position="22"/>
        <end position="387"/>
    </location>
</feature>
<evidence type="ECO:0000256" key="12">
    <source>
        <dbReference type="ARBA" id="ARBA00045743"/>
    </source>
</evidence>
<dbReference type="PANTHER" id="PTHR10091:SF0">
    <property type="entry name" value="GALACTOSE MUTAROTASE"/>
    <property type="match status" value="1"/>
</dbReference>
<evidence type="ECO:0000256" key="17">
    <source>
        <dbReference type="SAM" id="SignalP"/>
    </source>
</evidence>
<dbReference type="PANTHER" id="PTHR10091">
    <property type="entry name" value="ALDOSE-1-EPIMERASE"/>
    <property type="match status" value="1"/>
</dbReference>
<dbReference type="OrthoDB" id="274691at2759"/>
<comment type="caution">
    <text evidence="18">The sequence shown here is derived from an EMBL/GenBank/DDBJ whole genome shotgun (WGS) entry which is preliminary data.</text>
</comment>
<proteinExistence type="inferred from homology"/>
<dbReference type="CDD" id="cd09019">
    <property type="entry name" value="galactose_mutarotase_like"/>
    <property type="match status" value="1"/>
</dbReference>
<keyword evidence="9" id="KW-0597">Phosphoprotein</keyword>
<comment type="subunit">
    <text evidence="7">Monomer.</text>
</comment>
<dbReference type="GO" id="GO:0006006">
    <property type="term" value="P:glucose metabolic process"/>
    <property type="evidence" value="ECO:0007669"/>
    <property type="project" value="TreeGrafter"/>
</dbReference>